<dbReference type="PRINTS" id="PR00038">
    <property type="entry name" value="HTHLUXR"/>
</dbReference>
<proteinExistence type="predicted"/>
<sequence length="223" mass="24560">MKSLKRQTVFIVSGNTPWAEVAVASLATTFECYSFKIETSVERLWELPQDTLVVFDKSSLGNPSSLCISPSERGGKWLIVNGDSIDEQSVAGTIALGFSGLIILPFTLEMLPRALRTIVSGQLWFSREAMSQTLKHLVSSAGTTHHSVNILGAKYTLSCREQQVFLHLLHGKSNKDIASQLHLSLSTVKCHVSSILLKTGKRSRSQINMLLMDAENNSQTRVN</sequence>
<reference evidence="5" key="1">
    <citation type="submission" date="2008-01" db="EMBL/GenBank/DDBJ databases">
        <title>Complete sequence of Shewanella halifaxensis HAW-EB4.</title>
        <authorList>
            <consortium name="US DOE Joint Genome Institute"/>
            <person name="Copeland A."/>
            <person name="Lucas S."/>
            <person name="Lapidus A."/>
            <person name="Glavina del Rio T."/>
            <person name="Dalin E."/>
            <person name="Tice H."/>
            <person name="Bruce D."/>
            <person name="Goodwin L."/>
            <person name="Pitluck S."/>
            <person name="Sims D."/>
            <person name="Brettin T."/>
            <person name="Detter J.C."/>
            <person name="Han C."/>
            <person name="Kuske C.R."/>
            <person name="Schmutz J."/>
            <person name="Larimer F."/>
            <person name="Land M."/>
            <person name="Hauser L."/>
            <person name="Kyrpides N."/>
            <person name="Kim E."/>
            <person name="Zhao J.-S."/>
            <person name="Richardson P."/>
        </authorList>
    </citation>
    <scope>NUCLEOTIDE SEQUENCE [LARGE SCALE GENOMIC DNA]</scope>
    <source>
        <strain evidence="5">HAW-EB4</strain>
    </source>
</reference>
<dbReference type="Proteomes" id="UP000001317">
    <property type="component" value="Chromosome"/>
</dbReference>
<evidence type="ECO:0000256" key="2">
    <source>
        <dbReference type="ARBA" id="ARBA00023125"/>
    </source>
</evidence>
<evidence type="ECO:0000256" key="1">
    <source>
        <dbReference type="ARBA" id="ARBA00023015"/>
    </source>
</evidence>
<dbReference type="EMBL" id="CP000931">
    <property type="protein sequence ID" value="ABZ77428.1"/>
    <property type="molecule type" value="Genomic_DNA"/>
</dbReference>
<dbReference type="PANTHER" id="PTHR44688:SF16">
    <property type="entry name" value="DNA-BINDING TRANSCRIPTIONAL ACTIVATOR DEVR_DOSR"/>
    <property type="match status" value="1"/>
</dbReference>
<dbReference type="STRING" id="458817.Shal_2879"/>
<dbReference type="PANTHER" id="PTHR44688">
    <property type="entry name" value="DNA-BINDING TRANSCRIPTIONAL ACTIVATOR DEVR_DOSR"/>
    <property type="match status" value="1"/>
</dbReference>
<protein>
    <submittedName>
        <fullName evidence="5">Transcriptional regulator, LuxR family</fullName>
    </submittedName>
</protein>
<feature type="domain" description="HTH luxR-type" evidence="4">
    <location>
        <begin position="150"/>
        <end position="214"/>
    </location>
</feature>
<dbReference type="KEGG" id="shl:Shal_2879"/>
<dbReference type="GO" id="GO:0006355">
    <property type="term" value="P:regulation of DNA-templated transcription"/>
    <property type="evidence" value="ECO:0007669"/>
    <property type="project" value="InterPro"/>
</dbReference>
<dbReference type="InterPro" id="IPR036388">
    <property type="entry name" value="WH-like_DNA-bd_sf"/>
</dbReference>
<dbReference type="InterPro" id="IPR000792">
    <property type="entry name" value="Tscrpt_reg_LuxR_C"/>
</dbReference>
<name>B0TMR8_SHEHH</name>
<keyword evidence="3" id="KW-0804">Transcription</keyword>
<dbReference type="SMART" id="SM00421">
    <property type="entry name" value="HTH_LUXR"/>
    <property type="match status" value="1"/>
</dbReference>
<dbReference type="SUPFAM" id="SSF46894">
    <property type="entry name" value="C-terminal effector domain of the bipartite response regulators"/>
    <property type="match status" value="1"/>
</dbReference>
<dbReference type="HOGENOM" id="CLU_1304448_0_0_6"/>
<evidence type="ECO:0000313" key="5">
    <source>
        <dbReference type="EMBL" id="ABZ77428.1"/>
    </source>
</evidence>
<organism evidence="5 6">
    <name type="scientific">Shewanella halifaxensis (strain HAW-EB4)</name>
    <dbReference type="NCBI Taxonomy" id="458817"/>
    <lineage>
        <taxon>Bacteria</taxon>
        <taxon>Pseudomonadati</taxon>
        <taxon>Pseudomonadota</taxon>
        <taxon>Gammaproteobacteria</taxon>
        <taxon>Alteromonadales</taxon>
        <taxon>Shewanellaceae</taxon>
        <taxon>Shewanella</taxon>
    </lineage>
</organism>
<dbReference type="Gene3D" id="1.10.10.10">
    <property type="entry name" value="Winged helix-like DNA-binding domain superfamily/Winged helix DNA-binding domain"/>
    <property type="match status" value="1"/>
</dbReference>
<keyword evidence="2" id="KW-0238">DNA-binding</keyword>
<gene>
    <name evidence="5" type="ordered locus">Shal_2879</name>
</gene>
<accession>B0TMR8</accession>
<dbReference type="InterPro" id="IPR016032">
    <property type="entry name" value="Sig_transdc_resp-reg_C-effctor"/>
</dbReference>
<dbReference type="eggNOG" id="COG2197">
    <property type="taxonomic scope" value="Bacteria"/>
</dbReference>
<keyword evidence="6" id="KW-1185">Reference proteome</keyword>
<dbReference type="OrthoDB" id="561214at2"/>
<dbReference type="Gene3D" id="3.40.50.2300">
    <property type="match status" value="1"/>
</dbReference>
<keyword evidence="1" id="KW-0805">Transcription regulation</keyword>
<dbReference type="GO" id="GO:0003677">
    <property type="term" value="F:DNA binding"/>
    <property type="evidence" value="ECO:0007669"/>
    <property type="project" value="UniProtKB-KW"/>
</dbReference>
<dbReference type="CDD" id="cd06170">
    <property type="entry name" value="LuxR_C_like"/>
    <property type="match status" value="1"/>
</dbReference>
<evidence type="ECO:0000259" key="4">
    <source>
        <dbReference type="PROSITE" id="PS50043"/>
    </source>
</evidence>
<dbReference type="PROSITE" id="PS00622">
    <property type="entry name" value="HTH_LUXR_1"/>
    <property type="match status" value="1"/>
</dbReference>
<dbReference type="RefSeq" id="WP_012277955.1">
    <property type="nucleotide sequence ID" value="NC_010334.1"/>
</dbReference>
<evidence type="ECO:0000313" key="6">
    <source>
        <dbReference type="Proteomes" id="UP000001317"/>
    </source>
</evidence>
<dbReference type="Pfam" id="PF00196">
    <property type="entry name" value="GerE"/>
    <property type="match status" value="1"/>
</dbReference>
<dbReference type="AlphaFoldDB" id="B0TMR8"/>
<dbReference type="PROSITE" id="PS50043">
    <property type="entry name" value="HTH_LUXR_2"/>
    <property type="match status" value="1"/>
</dbReference>
<evidence type="ECO:0000256" key="3">
    <source>
        <dbReference type="ARBA" id="ARBA00023163"/>
    </source>
</evidence>